<evidence type="ECO:0000256" key="3">
    <source>
        <dbReference type="PROSITE-ProRule" id="PRU00708"/>
    </source>
</evidence>
<reference evidence="4" key="2">
    <citation type="submission" date="2023-05" db="EMBL/GenBank/DDBJ databases">
        <authorList>
            <person name="Schelkunov M.I."/>
        </authorList>
    </citation>
    <scope>NUCLEOTIDE SEQUENCE</scope>
    <source>
        <strain evidence="4">Hsosn_3</strain>
        <tissue evidence="4">Leaf</tissue>
    </source>
</reference>
<feature type="repeat" description="PPR" evidence="3">
    <location>
        <begin position="1"/>
        <end position="27"/>
    </location>
</feature>
<comment type="similarity">
    <text evidence="1">Belongs to the PPR family. P subfamily.</text>
</comment>
<proteinExistence type="inferred from homology"/>
<evidence type="ECO:0000313" key="4">
    <source>
        <dbReference type="EMBL" id="KAK1352736.1"/>
    </source>
</evidence>
<dbReference type="NCBIfam" id="TIGR00756">
    <property type="entry name" value="PPR"/>
    <property type="match status" value="3"/>
</dbReference>
<keyword evidence="2" id="KW-0677">Repeat</keyword>
<dbReference type="Pfam" id="PF13041">
    <property type="entry name" value="PPR_2"/>
    <property type="match status" value="2"/>
</dbReference>
<sequence>MDGYCLRGEFDKASVVLETMRSKEILPNTLSYNILINGYCKKLKVDRAVDLFQQMSYEGLTQSIGTYSTILQGFFHTGRPVEAQFFLKEKLLKPGLKLDKVTCHILLHGFCQNPYVVEALSLFDIMECRLIDEANELFVEMESSGCLLNDVTYNTLIRGCFHHKKYNEAGVLIDKMCARGFSADASTASVLLDLLESQEQDPALLALLKKFLPQE</sequence>
<dbReference type="Proteomes" id="UP001237642">
    <property type="component" value="Unassembled WGS sequence"/>
</dbReference>
<dbReference type="PANTHER" id="PTHR46128">
    <property type="entry name" value="MITOCHONDRIAL GROUP I INTRON SPLICING FACTOR CCM1"/>
    <property type="match status" value="1"/>
</dbReference>
<dbReference type="InterPro" id="IPR050872">
    <property type="entry name" value="PPR_P_subfamily"/>
</dbReference>
<comment type="caution">
    <text evidence="4">The sequence shown here is derived from an EMBL/GenBank/DDBJ whole genome shotgun (WGS) entry which is preliminary data.</text>
</comment>
<feature type="repeat" description="PPR" evidence="3">
    <location>
        <begin position="149"/>
        <end position="183"/>
    </location>
</feature>
<dbReference type="EMBL" id="JAUIZM010000015">
    <property type="protein sequence ID" value="KAK1352736.1"/>
    <property type="molecule type" value="Genomic_DNA"/>
</dbReference>
<evidence type="ECO:0000256" key="1">
    <source>
        <dbReference type="ARBA" id="ARBA00007626"/>
    </source>
</evidence>
<keyword evidence="5" id="KW-1185">Reference proteome</keyword>
<protein>
    <submittedName>
        <fullName evidence="4">Pentatricopeptide repeat-containing protein, mitochondrial-like</fullName>
    </submittedName>
</protein>
<evidence type="ECO:0000256" key="2">
    <source>
        <dbReference type="ARBA" id="ARBA00022737"/>
    </source>
</evidence>
<feature type="repeat" description="PPR" evidence="3">
    <location>
        <begin position="28"/>
        <end position="62"/>
    </location>
</feature>
<dbReference type="Gene3D" id="1.25.40.10">
    <property type="entry name" value="Tetratricopeptide repeat domain"/>
    <property type="match status" value="3"/>
</dbReference>
<evidence type="ECO:0000313" key="5">
    <source>
        <dbReference type="Proteomes" id="UP001237642"/>
    </source>
</evidence>
<accession>A0AAD8GRG6</accession>
<dbReference type="InterPro" id="IPR011990">
    <property type="entry name" value="TPR-like_helical_dom_sf"/>
</dbReference>
<dbReference type="Pfam" id="PF01535">
    <property type="entry name" value="PPR"/>
    <property type="match status" value="3"/>
</dbReference>
<reference evidence="4" key="1">
    <citation type="submission" date="2023-02" db="EMBL/GenBank/DDBJ databases">
        <title>Genome of toxic invasive species Heracleum sosnowskyi carries increased number of genes despite the absence of recent whole-genome duplications.</title>
        <authorList>
            <person name="Schelkunov M."/>
            <person name="Shtratnikova V."/>
            <person name="Makarenko M."/>
            <person name="Klepikova A."/>
            <person name="Omelchenko D."/>
            <person name="Novikova G."/>
            <person name="Obukhova E."/>
            <person name="Bogdanov V."/>
            <person name="Penin A."/>
            <person name="Logacheva M."/>
        </authorList>
    </citation>
    <scope>NUCLEOTIDE SEQUENCE</scope>
    <source>
        <strain evidence="4">Hsosn_3</strain>
        <tissue evidence="4">Leaf</tissue>
    </source>
</reference>
<dbReference type="PROSITE" id="PS51375">
    <property type="entry name" value="PPR"/>
    <property type="match status" value="3"/>
</dbReference>
<gene>
    <name evidence="4" type="ORF">POM88_053167</name>
</gene>
<dbReference type="AlphaFoldDB" id="A0AAD8GRG6"/>
<organism evidence="4 5">
    <name type="scientific">Heracleum sosnowskyi</name>
    <dbReference type="NCBI Taxonomy" id="360622"/>
    <lineage>
        <taxon>Eukaryota</taxon>
        <taxon>Viridiplantae</taxon>
        <taxon>Streptophyta</taxon>
        <taxon>Embryophyta</taxon>
        <taxon>Tracheophyta</taxon>
        <taxon>Spermatophyta</taxon>
        <taxon>Magnoliopsida</taxon>
        <taxon>eudicotyledons</taxon>
        <taxon>Gunneridae</taxon>
        <taxon>Pentapetalae</taxon>
        <taxon>asterids</taxon>
        <taxon>campanulids</taxon>
        <taxon>Apiales</taxon>
        <taxon>Apiaceae</taxon>
        <taxon>Apioideae</taxon>
        <taxon>apioid superclade</taxon>
        <taxon>Tordylieae</taxon>
        <taxon>Tordyliinae</taxon>
        <taxon>Heracleum</taxon>
    </lineage>
</organism>
<dbReference type="PANTHER" id="PTHR46128:SF358">
    <property type="entry name" value="TETRATRICOPEPTIDE REPEAT (TPR)-LIKE SUPERFAMILY PROTEIN"/>
    <property type="match status" value="1"/>
</dbReference>
<name>A0AAD8GRG6_9APIA</name>
<dbReference type="InterPro" id="IPR002885">
    <property type="entry name" value="PPR_rpt"/>
</dbReference>